<dbReference type="SUPFAM" id="SSF50939">
    <property type="entry name" value="Sialidases"/>
    <property type="match status" value="1"/>
</dbReference>
<dbReference type="Gene3D" id="2.120.10.10">
    <property type="match status" value="1"/>
</dbReference>
<dbReference type="Proteomes" id="UP000315017">
    <property type="component" value="Chromosome"/>
</dbReference>
<protein>
    <submittedName>
        <fullName evidence="3">Sialidase</fullName>
        <ecNumber evidence="3">3.2.1.18</ecNumber>
    </submittedName>
</protein>
<dbReference type="PANTHER" id="PTHR43752:SF2">
    <property type="entry name" value="BNR_ASP-BOX REPEAT FAMILY PROTEIN"/>
    <property type="match status" value="1"/>
</dbReference>
<dbReference type="RefSeq" id="WP_145088143.1">
    <property type="nucleotide sequence ID" value="NZ_CP036274.1"/>
</dbReference>
<dbReference type="KEGG" id="aagg:ETAA8_23770"/>
<dbReference type="InterPro" id="IPR011040">
    <property type="entry name" value="Sialidase"/>
</dbReference>
<keyword evidence="1" id="KW-0732">Signal</keyword>
<feature type="signal peptide" evidence="1">
    <location>
        <begin position="1"/>
        <end position="21"/>
    </location>
</feature>
<dbReference type="AlphaFoldDB" id="A0A517YAM9"/>
<proteinExistence type="predicted"/>
<organism evidence="3 4">
    <name type="scientific">Anatilimnocola aggregata</name>
    <dbReference type="NCBI Taxonomy" id="2528021"/>
    <lineage>
        <taxon>Bacteria</taxon>
        <taxon>Pseudomonadati</taxon>
        <taxon>Planctomycetota</taxon>
        <taxon>Planctomycetia</taxon>
        <taxon>Pirellulales</taxon>
        <taxon>Pirellulaceae</taxon>
        <taxon>Anatilimnocola</taxon>
    </lineage>
</organism>
<dbReference type="PANTHER" id="PTHR43752">
    <property type="entry name" value="BNR/ASP-BOX REPEAT FAMILY PROTEIN"/>
    <property type="match status" value="1"/>
</dbReference>
<feature type="chain" id="PRO_5021986982" evidence="1">
    <location>
        <begin position="22"/>
        <end position="326"/>
    </location>
</feature>
<evidence type="ECO:0000259" key="2">
    <source>
        <dbReference type="Pfam" id="PF13088"/>
    </source>
</evidence>
<dbReference type="InterPro" id="IPR036278">
    <property type="entry name" value="Sialidase_sf"/>
</dbReference>
<name>A0A517YAM9_9BACT</name>
<sequence precursor="true">MLARSAVCLLMTTLVLGTLSAAEPVLVKIGSPIGGHIHPAICRTKKGTLIVTFGQVNHRDLRISRSTDAGKTWSEPAAFAHTVKKSYYPGSLTTLADGRIVHCWNRWSTDTNEQEPRSVLYSVSSDDGLTWAEPQALPRDEKLRSVIRHPLVELSADSWLFSLDDRTLVFHPSTSTDESFGDGRVHGLTPIVRTPQGTFISGAGLRSTDKGKTWSKIEKFPDLKTQGWRHELVCLSNGWLLASEILGPGFGGERIRYVISTNDGLTWDQTYEYYNPGRAIGGRACPRTVELNDETIGVVFYDVDAKEKEGRGLFFLTIPLAKLASN</sequence>
<gene>
    <name evidence="3" type="primary">nanH</name>
    <name evidence="3" type="ORF">ETAA8_23770</name>
</gene>
<dbReference type="CDD" id="cd15482">
    <property type="entry name" value="Sialidase_non-viral"/>
    <property type="match status" value="1"/>
</dbReference>
<dbReference type="EC" id="3.2.1.18" evidence="3"/>
<dbReference type="EMBL" id="CP036274">
    <property type="protein sequence ID" value="QDU27290.1"/>
    <property type="molecule type" value="Genomic_DNA"/>
</dbReference>
<accession>A0A517YAM9</accession>
<keyword evidence="3" id="KW-0326">Glycosidase</keyword>
<keyword evidence="4" id="KW-1185">Reference proteome</keyword>
<dbReference type="GO" id="GO:0004308">
    <property type="term" value="F:exo-alpha-sialidase activity"/>
    <property type="evidence" value="ECO:0007669"/>
    <property type="project" value="UniProtKB-EC"/>
</dbReference>
<evidence type="ECO:0000313" key="4">
    <source>
        <dbReference type="Proteomes" id="UP000315017"/>
    </source>
</evidence>
<dbReference type="Pfam" id="PF13088">
    <property type="entry name" value="BNR_2"/>
    <property type="match status" value="1"/>
</dbReference>
<evidence type="ECO:0000313" key="3">
    <source>
        <dbReference type="EMBL" id="QDU27290.1"/>
    </source>
</evidence>
<feature type="domain" description="Sialidase" evidence="2">
    <location>
        <begin position="33"/>
        <end position="137"/>
    </location>
</feature>
<keyword evidence="3" id="KW-0378">Hydrolase</keyword>
<reference evidence="3 4" key="1">
    <citation type="submission" date="2019-02" db="EMBL/GenBank/DDBJ databases">
        <title>Deep-cultivation of Planctomycetes and their phenomic and genomic characterization uncovers novel biology.</title>
        <authorList>
            <person name="Wiegand S."/>
            <person name="Jogler M."/>
            <person name="Boedeker C."/>
            <person name="Pinto D."/>
            <person name="Vollmers J."/>
            <person name="Rivas-Marin E."/>
            <person name="Kohn T."/>
            <person name="Peeters S.H."/>
            <person name="Heuer A."/>
            <person name="Rast P."/>
            <person name="Oberbeckmann S."/>
            <person name="Bunk B."/>
            <person name="Jeske O."/>
            <person name="Meyerdierks A."/>
            <person name="Storesund J.E."/>
            <person name="Kallscheuer N."/>
            <person name="Luecker S."/>
            <person name="Lage O.M."/>
            <person name="Pohl T."/>
            <person name="Merkel B.J."/>
            <person name="Hornburger P."/>
            <person name="Mueller R.-W."/>
            <person name="Bruemmer F."/>
            <person name="Labrenz M."/>
            <person name="Spormann A.M."/>
            <person name="Op den Camp H."/>
            <person name="Overmann J."/>
            <person name="Amann R."/>
            <person name="Jetten M.S.M."/>
            <person name="Mascher T."/>
            <person name="Medema M.H."/>
            <person name="Devos D.P."/>
            <person name="Kaster A.-K."/>
            <person name="Ovreas L."/>
            <person name="Rohde M."/>
            <person name="Galperin M.Y."/>
            <person name="Jogler C."/>
        </authorList>
    </citation>
    <scope>NUCLEOTIDE SEQUENCE [LARGE SCALE GENOMIC DNA]</scope>
    <source>
        <strain evidence="3 4">ETA_A8</strain>
    </source>
</reference>
<evidence type="ECO:0000256" key="1">
    <source>
        <dbReference type="SAM" id="SignalP"/>
    </source>
</evidence>
<dbReference type="OrthoDB" id="255055at2"/>